<gene>
    <name evidence="1" type="ORF">OIU79_003453</name>
</gene>
<comment type="caution">
    <text evidence="1">The sequence shown here is derived from an EMBL/GenBank/DDBJ whole genome shotgun (WGS) entry which is preliminary data.</text>
</comment>
<reference evidence="1" key="1">
    <citation type="submission" date="2022-11" db="EMBL/GenBank/DDBJ databases">
        <authorList>
            <person name="Hyden B.L."/>
            <person name="Feng K."/>
            <person name="Yates T."/>
            <person name="Jawdy S."/>
            <person name="Smart L.B."/>
            <person name="Muchero W."/>
        </authorList>
    </citation>
    <scope>NUCLEOTIDE SEQUENCE</scope>
    <source>
        <tissue evidence="1">Shoot tip</tissue>
    </source>
</reference>
<protein>
    <submittedName>
        <fullName evidence="1">Uncharacterized protein</fullName>
    </submittedName>
</protein>
<dbReference type="OrthoDB" id="10406105at2759"/>
<dbReference type="AlphaFoldDB" id="A0A9Q0ZF80"/>
<organism evidence="1 2">
    <name type="scientific">Salix purpurea</name>
    <name type="common">Purple osier willow</name>
    <dbReference type="NCBI Taxonomy" id="77065"/>
    <lineage>
        <taxon>Eukaryota</taxon>
        <taxon>Viridiplantae</taxon>
        <taxon>Streptophyta</taxon>
        <taxon>Embryophyta</taxon>
        <taxon>Tracheophyta</taxon>
        <taxon>Spermatophyta</taxon>
        <taxon>Magnoliopsida</taxon>
        <taxon>eudicotyledons</taxon>
        <taxon>Gunneridae</taxon>
        <taxon>Pentapetalae</taxon>
        <taxon>rosids</taxon>
        <taxon>fabids</taxon>
        <taxon>Malpighiales</taxon>
        <taxon>Salicaceae</taxon>
        <taxon>Saliceae</taxon>
        <taxon>Salix</taxon>
    </lineage>
</organism>
<name>A0A9Q0ZF80_SALPP</name>
<evidence type="ECO:0000313" key="1">
    <source>
        <dbReference type="EMBL" id="KAJ6732329.1"/>
    </source>
</evidence>
<sequence length="79" mass="9013">MVSEEGTEQEKEENNVGKGFIYKNSLMGPGFLEPELLIDIQIEGFISEDDDEEEDREEDCPIIRLMGGSRRNKFGGSWQ</sequence>
<accession>A0A9Q0ZF80</accession>
<evidence type="ECO:0000313" key="2">
    <source>
        <dbReference type="Proteomes" id="UP001151532"/>
    </source>
</evidence>
<proteinExistence type="predicted"/>
<dbReference type="EMBL" id="JAPFFK010000012">
    <property type="protein sequence ID" value="KAJ6732329.1"/>
    <property type="molecule type" value="Genomic_DNA"/>
</dbReference>
<dbReference type="Proteomes" id="UP001151532">
    <property type="component" value="Chromosome 18"/>
</dbReference>
<keyword evidence="2" id="KW-1185">Reference proteome</keyword>
<reference evidence="1" key="2">
    <citation type="journal article" date="2023" name="Int. J. Mol. Sci.">
        <title>De Novo Assembly and Annotation of 11 Diverse Shrub Willow (Salix) Genomes Reveals Novel Gene Organization in Sex-Linked Regions.</title>
        <authorList>
            <person name="Hyden B."/>
            <person name="Feng K."/>
            <person name="Yates T.B."/>
            <person name="Jawdy S."/>
            <person name="Cereghino C."/>
            <person name="Smart L.B."/>
            <person name="Muchero W."/>
        </authorList>
    </citation>
    <scope>NUCLEOTIDE SEQUENCE</scope>
    <source>
        <tissue evidence="1">Shoot tip</tissue>
    </source>
</reference>